<organism evidence="2 3">
    <name type="scientific">Candidatus Falkowbacteria bacterium RIFCSPLOWO2_12_FULL_45_13</name>
    <dbReference type="NCBI Taxonomy" id="1797991"/>
    <lineage>
        <taxon>Bacteria</taxon>
        <taxon>Candidatus Falkowiibacteriota</taxon>
    </lineage>
</organism>
<dbReference type="EMBL" id="MFFY01000021">
    <property type="protein sequence ID" value="OGF31268.1"/>
    <property type="molecule type" value="Genomic_DNA"/>
</dbReference>
<dbReference type="AlphaFoldDB" id="A0A1F5SX15"/>
<gene>
    <name evidence="2" type="ORF">A3H09_01625</name>
</gene>
<protein>
    <submittedName>
        <fullName evidence="2">Uncharacterized protein</fullName>
    </submittedName>
</protein>
<dbReference type="Proteomes" id="UP000176915">
    <property type="component" value="Unassembled WGS sequence"/>
</dbReference>
<accession>A0A1F5SX15</accession>
<evidence type="ECO:0000313" key="3">
    <source>
        <dbReference type="Proteomes" id="UP000176915"/>
    </source>
</evidence>
<feature type="compositionally biased region" description="Basic and acidic residues" evidence="1">
    <location>
        <begin position="43"/>
        <end position="60"/>
    </location>
</feature>
<sequence>MDIAVDSGYEKKTRFDLPAGTKGIKVRKGQAEKVYMINREADENYKKQTGHNREPLGEKKNYKKII</sequence>
<comment type="caution">
    <text evidence="2">The sequence shown here is derived from an EMBL/GenBank/DDBJ whole genome shotgun (WGS) entry which is preliminary data.</text>
</comment>
<proteinExistence type="predicted"/>
<evidence type="ECO:0000256" key="1">
    <source>
        <dbReference type="SAM" id="MobiDB-lite"/>
    </source>
</evidence>
<name>A0A1F5SX15_9BACT</name>
<reference evidence="2 3" key="1">
    <citation type="journal article" date="2016" name="Nat. Commun.">
        <title>Thousands of microbial genomes shed light on interconnected biogeochemical processes in an aquifer system.</title>
        <authorList>
            <person name="Anantharaman K."/>
            <person name="Brown C.T."/>
            <person name="Hug L.A."/>
            <person name="Sharon I."/>
            <person name="Castelle C.J."/>
            <person name="Probst A.J."/>
            <person name="Thomas B.C."/>
            <person name="Singh A."/>
            <person name="Wilkins M.J."/>
            <person name="Karaoz U."/>
            <person name="Brodie E.L."/>
            <person name="Williams K.H."/>
            <person name="Hubbard S.S."/>
            <person name="Banfield J.F."/>
        </authorList>
    </citation>
    <scope>NUCLEOTIDE SEQUENCE [LARGE SCALE GENOMIC DNA]</scope>
</reference>
<evidence type="ECO:0000313" key="2">
    <source>
        <dbReference type="EMBL" id="OGF31268.1"/>
    </source>
</evidence>
<feature type="region of interest" description="Disordered" evidence="1">
    <location>
        <begin position="43"/>
        <end position="66"/>
    </location>
</feature>